<keyword evidence="2" id="KW-1185">Reference proteome</keyword>
<name>A0A2K3UVF4_9DEIO</name>
<dbReference type="OrthoDB" id="63399at2"/>
<evidence type="ECO:0000313" key="1">
    <source>
        <dbReference type="EMBL" id="PNY80511.1"/>
    </source>
</evidence>
<dbReference type="GO" id="GO:0043720">
    <property type="term" value="F:3-keto-5-aminohexanoate cleavage activity"/>
    <property type="evidence" value="ECO:0007669"/>
    <property type="project" value="InterPro"/>
</dbReference>
<dbReference type="AlphaFoldDB" id="A0A2K3UVF4"/>
<accession>A0A2K3UVF4</accession>
<reference evidence="1 2" key="1">
    <citation type="submission" date="2018-01" db="EMBL/GenBank/DDBJ databases">
        <title>Deinococcus koreensis sp. nov., a radiation-resistant bacterium isolated from river water.</title>
        <authorList>
            <person name="Choi A."/>
        </authorList>
    </citation>
    <scope>NUCLEOTIDE SEQUENCE [LARGE SCALE GENOMIC DNA]</scope>
    <source>
        <strain evidence="1 2">SJW1-2</strain>
    </source>
</reference>
<gene>
    <name evidence="1" type="ORF">CVO96_03245</name>
</gene>
<evidence type="ECO:0008006" key="3">
    <source>
        <dbReference type="Google" id="ProtNLM"/>
    </source>
</evidence>
<protein>
    <recommendedName>
        <fullName evidence="3">3-keto-5-aminohexanoate cleavage protein</fullName>
    </recommendedName>
</protein>
<evidence type="ECO:0000313" key="2">
    <source>
        <dbReference type="Proteomes" id="UP000236379"/>
    </source>
</evidence>
<dbReference type="Gene3D" id="3.20.20.70">
    <property type="entry name" value="Aldolase class I"/>
    <property type="match status" value="1"/>
</dbReference>
<dbReference type="EMBL" id="PPPD01000001">
    <property type="protein sequence ID" value="PNY80511.1"/>
    <property type="molecule type" value="Genomic_DNA"/>
</dbReference>
<dbReference type="PANTHER" id="PTHR37418">
    <property type="entry name" value="3-KETO-5-AMINOHEXANOATE CLEAVAGE ENZYME-RELATED"/>
    <property type="match status" value="1"/>
</dbReference>
<dbReference type="Proteomes" id="UP000236379">
    <property type="component" value="Unassembled WGS sequence"/>
</dbReference>
<dbReference type="RefSeq" id="WP_103310279.1">
    <property type="nucleotide sequence ID" value="NZ_PPPD01000001.1"/>
</dbReference>
<dbReference type="InterPro" id="IPR008567">
    <property type="entry name" value="BKACE"/>
</dbReference>
<dbReference type="Pfam" id="PF05853">
    <property type="entry name" value="BKACE"/>
    <property type="match status" value="1"/>
</dbReference>
<dbReference type="InterPro" id="IPR013785">
    <property type="entry name" value="Aldolase_TIM"/>
</dbReference>
<comment type="caution">
    <text evidence="1">The sequence shown here is derived from an EMBL/GenBank/DDBJ whole genome shotgun (WGS) entry which is preliminary data.</text>
</comment>
<sequence>MRLKACLNGSREPGAHPQLPLTPGQLARAAADAVVAGAQALHLHPRGSDGLESLQAADVAAALRAVRAACPGVPVGISSGFWILPDVAAQLRAAQRWGELEQAGRPDFVSVNVHEPHARALAGTLLQSGIGVEAGLWTPDAVDTFLSWLERHRALRVLVELPDEPEAVTAPQAAAMLGRLEAAALNLPTLLHGLGRSAWPMVSEAGRRGLSTRIGLEDTLSLPDGSAAPDNAGLVRSALAVLASAR</sequence>
<dbReference type="PANTHER" id="PTHR37418:SF1">
    <property type="entry name" value="3-KETO-5-AMINOHEXANOATE CLEAVAGE PROTEIN"/>
    <property type="match status" value="1"/>
</dbReference>
<proteinExistence type="predicted"/>
<organism evidence="1 2">
    <name type="scientific">Deinococcus koreensis</name>
    <dbReference type="NCBI Taxonomy" id="2054903"/>
    <lineage>
        <taxon>Bacteria</taxon>
        <taxon>Thermotogati</taxon>
        <taxon>Deinococcota</taxon>
        <taxon>Deinococci</taxon>
        <taxon>Deinococcales</taxon>
        <taxon>Deinococcaceae</taxon>
        <taxon>Deinococcus</taxon>
    </lineage>
</organism>